<keyword evidence="2" id="KW-0732">Signal</keyword>
<evidence type="ECO:0000259" key="3">
    <source>
        <dbReference type="PROSITE" id="PS50228"/>
    </source>
</evidence>
<sequence>MANFRFLLFLKLVVVVEMIQLPREQWPRLGDKVTKDILDSIQAFDLLNEQLHLGFFIKGVTGPPGSQGPKGPVGSPGLTGSQGMPGWQGPSGKTGRQGPMGPPGPKGPPGPLGQKGSTGLGGLPGQAGLPGSPAPPMWHISTSIYTPQYTVQTNVTVVCGGRRALLQCSPGKRVKVTQARWGVDSSVGCANSTYPGTVYLPLKSNTDSSQVTDQIRKRCATQQNCEVEASGTFFGEDALDIPKDARYLRVWHECIPDVTSLIFPSRKAKRMKTIEVPNLSQPRGISTRLLTPLETESATGAFVRNSNRESKDSLFKDKSNEQNSSAGNESIGKTKRSEDIREKMNFARILDNISAPPILKK</sequence>
<dbReference type="Pfam" id="PF01391">
    <property type="entry name" value="Collagen"/>
    <property type="match status" value="1"/>
</dbReference>
<evidence type="ECO:0000256" key="1">
    <source>
        <dbReference type="SAM" id="MobiDB-lite"/>
    </source>
</evidence>
<dbReference type="AlphaFoldDB" id="A0AAD9Q4V3"/>
<dbReference type="GO" id="GO:0030246">
    <property type="term" value="F:carbohydrate binding"/>
    <property type="evidence" value="ECO:0007669"/>
    <property type="project" value="InterPro"/>
</dbReference>
<comment type="caution">
    <text evidence="4">The sequence shown here is derived from an EMBL/GenBank/DDBJ whole genome shotgun (WGS) entry which is preliminary data.</text>
</comment>
<feature type="signal peptide" evidence="2">
    <location>
        <begin position="1"/>
        <end position="18"/>
    </location>
</feature>
<keyword evidence="4" id="KW-0675">Receptor</keyword>
<evidence type="ECO:0000256" key="2">
    <source>
        <dbReference type="SAM" id="SignalP"/>
    </source>
</evidence>
<evidence type="ECO:0000313" key="5">
    <source>
        <dbReference type="Proteomes" id="UP001249851"/>
    </source>
</evidence>
<dbReference type="InterPro" id="IPR043159">
    <property type="entry name" value="Lectin_gal-bd_sf"/>
</dbReference>
<feature type="chain" id="PRO_5042165460" evidence="2">
    <location>
        <begin position="19"/>
        <end position="361"/>
    </location>
</feature>
<feature type="compositionally biased region" description="Basic and acidic residues" evidence="1">
    <location>
        <begin position="306"/>
        <end position="320"/>
    </location>
</feature>
<reference evidence="4" key="1">
    <citation type="journal article" date="2023" name="G3 (Bethesda)">
        <title>Whole genome assembly and annotation of the endangered Caribbean coral Acropora cervicornis.</title>
        <authorList>
            <person name="Selwyn J.D."/>
            <person name="Vollmer S.V."/>
        </authorList>
    </citation>
    <scope>NUCLEOTIDE SEQUENCE</scope>
    <source>
        <strain evidence="4">K2</strain>
    </source>
</reference>
<dbReference type="Proteomes" id="UP001249851">
    <property type="component" value="Unassembled WGS sequence"/>
</dbReference>
<dbReference type="PANTHER" id="PTHR24637">
    <property type="entry name" value="COLLAGEN"/>
    <property type="match status" value="1"/>
</dbReference>
<feature type="compositionally biased region" description="Gly residues" evidence="1">
    <location>
        <begin position="116"/>
        <end position="125"/>
    </location>
</feature>
<feature type="region of interest" description="Disordered" evidence="1">
    <location>
        <begin position="300"/>
        <end position="339"/>
    </location>
</feature>
<dbReference type="Pfam" id="PF02140">
    <property type="entry name" value="SUEL_Lectin"/>
    <property type="match status" value="1"/>
</dbReference>
<dbReference type="PROSITE" id="PS50228">
    <property type="entry name" value="SUEL_LECTIN"/>
    <property type="match status" value="1"/>
</dbReference>
<feature type="compositionally biased region" description="Pro residues" evidence="1">
    <location>
        <begin position="100"/>
        <end position="111"/>
    </location>
</feature>
<gene>
    <name evidence="4" type="ORF">P5673_023768</name>
</gene>
<feature type="region of interest" description="Disordered" evidence="1">
    <location>
        <begin position="62"/>
        <end position="134"/>
    </location>
</feature>
<dbReference type="PANTHER" id="PTHR24637:SF421">
    <property type="entry name" value="CUTICLE COLLAGEN DPY-2"/>
    <property type="match status" value="1"/>
</dbReference>
<dbReference type="Gene3D" id="2.60.120.740">
    <property type="match status" value="1"/>
</dbReference>
<protein>
    <submittedName>
        <fullName evidence="4">Macrophage receptor MARCO</fullName>
    </submittedName>
</protein>
<proteinExistence type="predicted"/>
<dbReference type="EMBL" id="JARQWQ010000067">
    <property type="protein sequence ID" value="KAK2554797.1"/>
    <property type="molecule type" value="Genomic_DNA"/>
</dbReference>
<dbReference type="InterPro" id="IPR000922">
    <property type="entry name" value="Lectin_gal-bd_dom"/>
</dbReference>
<name>A0AAD9Q4V3_ACRCE</name>
<reference evidence="4" key="2">
    <citation type="journal article" date="2023" name="Science">
        <title>Genomic signatures of disease resistance in endangered staghorn corals.</title>
        <authorList>
            <person name="Vollmer S.V."/>
            <person name="Selwyn J.D."/>
            <person name="Despard B.A."/>
            <person name="Roesel C.L."/>
        </authorList>
    </citation>
    <scope>NUCLEOTIDE SEQUENCE</scope>
    <source>
        <strain evidence="4">K2</strain>
    </source>
</reference>
<feature type="domain" description="SUEL-type lectin" evidence="3">
    <location>
        <begin position="158"/>
        <end position="255"/>
    </location>
</feature>
<keyword evidence="5" id="KW-1185">Reference proteome</keyword>
<dbReference type="InterPro" id="IPR008160">
    <property type="entry name" value="Collagen"/>
</dbReference>
<evidence type="ECO:0000313" key="4">
    <source>
        <dbReference type="EMBL" id="KAK2554797.1"/>
    </source>
</evidence>
<accession>A0AAD9Q4V3</accession>
<organism evidence="4 5">
    <name type="scientific">Acropora cervicornis</name>
    <name type="common">Staghorn coral</name>
    <dbReference type="NCBI Taxonomy" id="6130"/>
    <lineage>
        <taxon>Eukaryota</taxon>
        <taxon>Metazoa</taxon>
        <taxon>Cnidaria</taxon>
        <taxon>Anthozoa</taxon>
        <taxon>Hexacorallia</taxon>
        <taxon>Scleractinia</taxon>
        <taxon>Astrocoeniina</taxon>
        <taxon>Acroporidae</taxon>
        <taxon>Acropora</taxon>
    </lineage>
</organism>